<keyword evidence="4" id="KW-0456">Lyase</keyword>
<evidence type="ECO:0000256" key="1">
    <source>
        <dbReference type="ARBA" id="ARBA00005495"/>
    </source>
</evidence>
<dbReference type="EMBL" id="CP043869">
    <property type="protein sequence ID" value="QEQ97570.1"/>
    <property type="molecule type" value="Genomic_DNA"/>
</dbReference>
<dbReference type="GO" id="GO:0046872">
    <property type="term" value="F:metal ion binding"/>
    <property type="evidence" value="ECO:0007669"/>
    <property type="project" value="UniProtKB-KW"/>
</dbReference>
<keyword evidence="2" id="KW-0479">Metal-binding</keyword>
<evidence type="ECO:0000256" key="3">
    <source>
        <dbReference type="ARBA" id="ARBA00022833"/>
    </source>
</evidence>
<dbReference type="Proteomes" id="UP000324760">
    <property type="component" value="Chromosome"/>
</dbReference>
<keyword evidence="7" id="KW-1185">Reference proteome</keyword>
<evidence type="ECO:0000256" key="4">
    <source>
        <dbReference type="ARBA" id="ARBA00023239"/>
    </source>
</evidence>
<dbReference type="PROSITE" id="PS51891">
    <property type="entry name" value="CENP_V_GFA"/>
    <property type="match status" value="1"/>
</dbReference>
<dbReference type="PANTHER" id="PTHR33337">
    <property type="entry name" value="GFA DOMAIN-CONTAINING PROTEIN"/>
    <property type="match status" value="1"/>
</dbReference>
<dbReference type="PANTHER" id="PTHR33337:SF40">
    <property type="entry name" value="CENP-V_GFA DOMAIN-CONTAINING PROTEIN-RELATED"/>
    <property type="match status" value="1"/>
</dbReference>
<dbReference type="OrthoDB" id="9786619at2"/>
<dbReference type="Gene3D" id="3.90.1590.10">
    <property type="entry name" value="glutathione-dependent formaldehyde- activating enzyme (gfa)"/>
    <property type="match status" value="1"/>
</dbReference>
<dbReference type="AlphaFoldDB" id="A0A5P1RD45"/>
<gene>
    <name evidence="6" type="ORF">F0U83_13060</name>
</gene>
<dbReference type="GO" id="GO:0016846">
    <property type="term" value="F:carbon-sulfur lyase activity"/>
    <property type="evidence" value="ECO:0007669"/>
    <property type="project" value="InterPro"/>
</dbReference>
<dbReference type="KEGG" id="ncu:F0U83_13060"/>
<proteinExistence type="inferred from homology"/>
<accession>A0A5P1RD45</accession>
<name>A0A5P1RD45_9GAMM</name>
<sequence>MSTYRVTGSCLCKKVTYVITGHLGIFQYCNCSRCRKFTGSAFASNLLISPQDFKWLEGEPYVANYEPLETKHFATSFCSHCGSSLPWVAKTGKAVVIPAGTLDDDPQIKPSQSIFCASRGDWYVDPESLPQHDEMPPRKG</sequence>
<dbReference type="InterPro" id="IPR011057">
    <property type="entry name" value="Mss4-like_sf"/>
</dbReference>
<dbReference type="RefSeq" id="WP_138986791.1">
    <property type="nucleotide sequence ID" value="NZ_CP043869.1"/>
</dbReference>
<dbReference type="SUPFAM" id="SSF51316">
    <property type="entry name" value="Mss4-like"/>
    <property type="match status" value="1"/>
</dbReference>
<organism evidence="6 7">
    <name type="scientific">Neptunomonas concharum</name>
    <dbReference type="NCBI Taxonomy" id="1031538"/>
    <lineage>
        <taxon>Bacteria</taxon>
        <taxon>Pseudomonadati</taxon>
        <taxon>Pseudomonadota</taxon>
        <taxon>Gammaproteobacteria</taxon>
        <taxon>Oceanospirillales</taxon>
        <taxon>Oceanospirillaceae</taxon>
        <taxon>Neptunomonas</taxon>
    </lineage>
</organism>
<dbReference type="Pfam" id="PF04828">
    <property type="entry name" value="GFA"/>
    <property type="match status" value="1"/>
</dbReference>
<dbReference type="InterPro" id="IPR006913">
    <property type="entry name" value="CENP-V/GFA"/>
</dbReference>
<comment type="similarity">
    <text evidence="1">Belongs to the Gfa family.</text>
</comment>
<feature type="domain" description="CENP-V/GFA" evidence="5">
    <location>
        <begin position="6"/>
        <end position="133"/>
    </location>
</feature>
<evidence type="ECO:0000313" key="6">
    <source>
        <dbReference type="EMBL" id="QEQ97570.1"/>
    </source>
</evidence>
<evidence type="ECO:0000313" key="7">
    <source>
        <dbReference type="Proteomes" id="UP000324760"/>
    </source>
</evidence>
<evidence type="ECO:0000256" key="2">
    <source>
        <dbReference type="ARBA" id="ARBA00022723"/>
    </source>
</evidence>
<protein>
    <submittedName>
        <fullName evidence="6">GFA family protein</fullName>
    </submittedName>
</protein>
<keyword evidence="3" id="KW-0862">Zinc</keyword>
<evidence type="ECO:0000259" key="5">
    <source>
        <dbReference type="PROSITE" id="PS51891"/>
    </source>
</evidence>
<reference evidence="6 7" key="1">
    <citation type="journal article" date="2019" name="Biochem. Eng. J.">
        <title>Metabolic engineering of the marine bacteria Neptunomonas concharum for the production of acetoin and meso-2,3-butanediol from acetate.</title>
        <authorList>
            <person name="Li W."/>
            <person name="Pu N."/>
            <person name="Liu C.-X."/>
            <person name="Yuan Q.-P."/>
            <person name="Li Z.-J."/>
        </authorList>
    </citation>
    <scope>NUCLEOTIDE SEQUENCE [LARGE SCALE GENOMIC DNA]</scope>
    <source>
        <strain evidence="6 7">JCM17730</strain>
    </source>
</reference>